<name>A0ABD2ZYI2_9GENT</name>
<proteinExistence type="predicted"/>
<gene>
    <name evidence="2" type="ORF">ACH5RR_017333</name>
</gene>
<protein>
    <submittedName>
        <fullName evidence="2">Uncharacterized protein</fullName>
    </submittedName>
</protein>
<evidence type="ECO:0000313" key="3">
    <source>
        <dbReference type="Proteomes" id="UP001630127"/>
    </source>
</evidence>
<sequence length="294" mass="33436">MVSLVVFRNSCMPITASDFTIQTRIFTTYPTTRTSSPSNRFKNLRVRAFVNKPSLVTRNQERVEEKETAAIVLDSLRVLEWDKVCDSVASFAGTSLGKQAAEEQLWSLNKTYEESLRLLEETNAVVEMYKYGAVMDFVGIDSSLVQSAIQCAKRDSPVTGREAMALVALLQFAEGLQFNLKTAIKKDAEWYQRFMPLSEKILELVISRSLIKFIQQLIDEDGLVKDSASSALKQSRERVQSLERKLYQLMESLIKNEMKEKSSLEVSNIDGRWCIKSGIKLQTNFEGLLLSRCW</sequence>
<dbReference type="InterPro" id="IPR045076">
    <property type="entry name" value="MutS"/>
</dbReference>
<organism evidence="2 3">
    <name type="scientific">Cinchona calisaya</name>
    <dbReference type="NCBI Taxonomy" id="153742"/>
    <lineage>
        <taxon>Eukaryota</taxon>
        <taxon>Viridiplantae</taxon>
        <taxon>Streptophyta</taxon>
        <taxon>Embryophyta</taxon>
        <taxon>Tracheophyta</taxon>
        <taxon>Spermatophyta</taxon>
        <taxon>Magnoliopsida</taxon>
        <taxon>eudicotyledons</taxon>
        <taxon>Gunneridae</taxon>
        <taxon>Pentapetalae</taxon>
        <taxon>asterids</taxon>
        <taxon>lamiids</taxon>
        <taxon>Gentianales</taxon>
        <taxon>Rubiaceae</taxon>
        <taxon>Cinchonoideae</taxon>
        <taxon>Cinchoneae</taxon>
        <taxon>Cinchona</taxon>
    </lineage>
</organism>
<keyword evidence="1" id="KW-0175">Coiled coil</keyword>
<dbReference type="PANTHER" id="PTHR48466">
    <property type="entry name" value="OS10G0509000 PROTEIN-RELATED"/>
    <property type="match status" value="1"/>
</dbReference>
<evidence type="ECO:0000256" key="1">
    <source>
        <dbReference type="SAM" id="Coils"/>
    </source>
</evidence>
<keyword evidence="3" id="KW-1185">Reference proteome</keyword>
<dbReference type="EMBL" id="JBJUIK010000007">
    <property type="protein sequence ID" value="KAL3524499.1"/>
    <property type="molecule type" value="Genomic_DNA"/>
</dbReference>
<accession>A0ABD2ZYI2</accession>
<evidence type="ECO:0000313" key="2">
    <source>
        <dbReference type="EMBL" id="KAL3524499.1"/>
    </source>
</evidence>
<comment type="caution">
    <text evidence="2">The sequence shown here is derived from an EMBL/GenBank/DDBJ whole genome shotgun (WGS) entry which is preliminary data.</text>
</comment>
<feature type="coiled-coil region" evidence="1">
    <location>
        <begin position="225"/>
        <end position="252"/>
    </location>
</feature>
<dbReference type="AlphaFoldDB" id="A0ABD2ZYI2"/>
<dbReference type="Proteomes" id="UP001630127">
    <property type="component" value="Unassembled WGS sequence"/>
</dbReference>
<reference evidence="2 3" key="1">
    <citation type="submission" date="2024-11" db="EMBL/GenBank/DDBJ databases">
        <title>A near-complete genome assembly of Cinchona calisaya.</title>
        <authorList>
            <person name="Lian D.C."/>
            <person name="Zhao X.W."/>
            <person name="Wei L."/>
        </authorList>
    </citation>
    <scope>NUCLEOTIDE SEQUENCE [LARGE SCALE GENOMIC DNA]</scope>
    <source>
        <tissue evidence="2">Nenye</tissue>
    </source>
</reference>
<dbReference type="PANTHER" id="PTHR48466:SF2">
    <property type="entry name" value="OS10G0509000 PROTEIN"/>
    <property type="match status" value="1"/>
</dbReference>